<feature type="non-terminal residue" evidence="2">
    <location>
        <position position="142"/>
    </location>
</feature>
<feature type="compositionally biased region" description="Polar residues" evidence="1">
    <location>
        <begin position="126"/>
        <end position="142"/>
    </location>
</feature>
<reference evidence="2" key="1">
    <citation type="journal article" date="2015" name="Nature">
        <title>Complex archaea that bridge the gap between prokaryotes and eukaryotes.</title>
        <authorList>
            <person name="Spang A."/>
            <person name="Saw J.H."/>
            <person name="Jorgensen S.L."/>
            <person name="Zaremba-Niedzwiedzka K."/>
            <person name="Martijn J."/>
            <person name="Lind A.E."/>
            <person name="van Eijk R."/>
            <person name="Schleper C."/>
            <person name="Guy L."/>
            <person name="Ettema T.J."/>
        </authorList>
    </citation>
    <scope>NUCLEOTIDE SEQUENCE</scope>
</reference>
<sequence length="142" mass="15660">MTLYETPDRRLMRLRSALDSTAQSMGDTVSKAVDLEDRRRAMEDSLRQFRQVERDSMAQRRQIDFRPTPSYVPPTGTPTATPTPTPRSRPGPPAPSTTTLGETVTPEGQLRLSQGLDLRPQDITAPGTSQDVVGQITPLQQG</sequence>
<evidence type="ECO:0000313" key="2">
    <source>
        <dbReference type="EMBL" id="KKN34493.1"/>
    </source>
</evidence>
<organism evidence="2">
    <name type="scientific">marine sediment metagenome</name>
    <dbReference type="NCBI Taxonomy" id="412755"/>
    <lineage>
        <taxon>unclassified sequences</taxon>
        <taxon>metagenomes</taxon>
        <taxon>ecological metagenomes</taxon>
    </lineage>
</organism>
<gene>
    <name evidence="2" type="ORF">LCGC14_0792880</name>
</gene>
<dbReference type="EMBL" id="LAZR01002100">
    <property type="protein sequence ID" value="KKN34493.1"/>
    <property type="molecule type" value="Genomic_DNA"/>
</dbReference>
<proteinExistence type="predicted"/>
<feature type="region of interest" description="Disordered" evidence="1">
    <location>
        <begin position="48"/>
        <end position="142"/>
    </location>
</feature>
<feature type="compositionally biased region" description="Pro residues" evidence="1">
    <location>
        <begin position="70"/>
        <end position="95"/>
    </location>
</feature>
<comment type="caution">
    <text evidence="2">The sequence shown here is derived from an EMBL/GenBank/DDBJ whole genome shotgun (WGS) entry which is preliminary data.</text>
</comment>
<dbReference type="AlphaFoldDB" id="A0A0F9SZ30"/>
<accession>A0A0F9SZ30</accession>
<evidence type="ECO:0000256" key="1">
    <source>
        <dbReference type="SAM" id="MobiDB-lite"/>
    </source>
</evidence>
<protein>
    <submittedName>
        <fullName evidence="2">Uncharacterized protein</fullName>
    </submittedName>
</protein>
<feature type="compositionally biased region" description="Basic and acidic residues" evidence="1">
    <location>
        <begin position="48"/>
        <end position="64"/>
    </location>
</feature>
<name>A0A0F9SZ30_9ZZZZ</name>